<dbReference type="Proteomes" id="UP000616499">
    <property type="component" value="Unassembled WGS sequence"/>
</dbReference>
<comment type="caution">
    <text evidence="1">The sequence shown here is derived from an EMBL/GenBank/DDBJ whole genome shotgun (WGS) entry which is preliminary data.</text>
</comment>
<sequence length="295" mass="32381">MSPESFRMQNQNMRVSTTNNSAGISNIDSDLHSLSPTQQEGQKIVNDILDVQNSADPVRFINRLPEHIVTLQRLAEQETYTSPGVISQFAKSQGFTEPLLPCNTGGSTAVRIITVLELEEQLHTLKSQAAVLNGVHERLGSDAPVLSHAKIMANGYKYVLLLAAISNIFSAGKLMLEHAPGRESRTILGLAREVVALAIHLKLFRDMSFDLSVLEKIKNTRNSTLQTLPQWDLNNPEKSLQEALAKINSIKEQSVAVTKAKDQAKDIFMKKDLPSIMAGFLTLSLAGHFVGIATQ</sequence>
<accession>A0ABQ2GYA4</accession>
<organism evidence="1 2">
    <name type="scientific">Pseudomonas asuensis</name>
    <dbReference type="NCBI Taxonomy" id="1825787"/>
    <lineage>
        <taxon>Bacteria</taxon>
        <taxon>Pseudomonadati</taxon>
        <taxon>Pseudomonadota</taxon>
        <taxon>Gammaproteobacteria</taxon>
        <taxon>Pseudomonadales</taxon>
        <taxon>Pseudomonadaceae</taxon>
        <taxon>Pseudomonas</taxon>
    </lineage>
</organism>
<dbReference type="EMBL" id="BMNW01000006">
    <property type="protein sequence ID" value="GGM17881.1"/>
    <property type="molecule type" value="Genomic_DNA"/>
</dbReference>
<gene>
    <name evidence="1" type="ORF">GCM10009425_30980</name>
</gene>
<name>A0ABQ2GYA4_9PSED</name>
<evidence type="ECO:0000313" key="2">
    <source>
        <dbReference type="Proteomes" id="UP000616499"/>
    </source>
</evidence>
<protein>
    <submittedName>
        <fullName evidence="1">Uncharacterized protein</fullName>
    </submittedName>
</protein>
<keyword evidence="2" id="KW-1185">Reference proteome</keyword>
<evidence type="ECO:0000313" key="1">
    <source>
        <dbReference type="EMBL" id="GGM17881.1"/>
    </source>
</evidence>
<reference evidence="2" key="1">
    <citation type="journal article" date="2019" name="Int. J. Syst. Evol. Microbiol.">
        <title>The Global Catalogue of Microorganisms (GCM) 10K type strain sequencing project: providing services to taxonomists for standard genome sequencing and annotation.</title>
        <authorList>
            <consortium name="The Broad Institute Genomics Platform"/>
            <consortium name="The Broad Institute Genome Sequencing Center for Infectious Disease"/>
            <person name="Wu L."/>
            <person name="Ma J."/>
        </authorList>
    </citation>
    <scope>NUCLEOTIDE SEQUENCE [LARGE SCALE GENOMIC DNA]</scope>
    <source>
        <strain evidence="2">JCM 13501</strain>
    </source>
</reference>
<proteinExistence type="predicted"/>